<dbReference type="AlphaFoldDB" id="A0A512DI24"/>
<evidence type="ECO:0000256" key="5">
    <source>
        <dbReference type="SAM" id="SignalP"/>
    </source>
</evidence>
<dbReference type="PANTHER" id="PTHR47151">
    <property type="entry name" value="LEU/ILE/VAL-BINDING ABC TRANSPORTER SUBUNIT"/>
    <property type="match status" value="1"/>
</dbReference>
<feature type="chain" id="PRO_5021879024" evidence="5">
    <location>
        <begin position="24"/>
        <end position="368"/>
    </location>
</feature>
<dbReference type="PANTHER" id="PTHR47151:SF2">
    <property type="entry name" value="AMINO ACID BINDING PROTEIN"/>
    <property type="match status" value="1"/>
</dbReference>
<evidence type="ECO:0000256" key="2">
    <source>
        <dbReference type="ARBA" id="ARBA00022448"/>
    </source>
</evidence>
<dbReference type="GO" id="GO:0006865">
    <property type="term" value="P:amino acid transport"/>
    <property type="evidence" value="ECO:0007669"/>
    <property type="project" value="UniProtKB-KW"/>
</dbReference>
<name>A0A512DI24_9PROT</name>
<dbReference type="SUPFAM" id="SSF53822">
    <property type="entry name" value="Periplasmic binding protein-like I"/>
    <property type="match status" value="1"/>
</dbReference>
<sequence length="368" mass="38533">MRKTAVSLTALLMFAGTAATARADIEVAVVTAVTGSMASFGDQMRKGVEEAAKAINDKGGINGDKITLKVYDDACDPKQGVTAANQVVNDGISFVIGHLCTGPSIPASDVYAEEGIVMISATATAPALTERGLDNVFRVTSRDDQQGLVAADYIAANIKDPKVAIVHDKQAYGSGLAEATTKALGAKGIQPVMTGSVNPGESDFSALVTKMKSAGVNTVYFGGYHAEAGQIVRQMKNAGLDAKLIAGDGLSNPDFWAITGDGGAGTLFTFSPDPTRNPNAEPVIRQLRTNNVEPAFFTLYSYAAMQVLAQGIGEAGEPDPDAVIDVLHRADFDTVIGPLKFDDKGDLTEPAFVMYSWNNGKYQTVAGK</sequence>
<dbReference type="Pfam" id="PF13458">
    <property type="entry name" value="Peripla_BP_6"/>
    <property type="match status" value="1"/>
</dbReference>
<protein>
    <submittedName>
        <fullName evidence="7">Branched chain amino acid ABC transporter substrate-binding protein</fullName>
    </submittedName>
</protein>
<dbReference type="Proteomes" id="UP000321523">
    <property type="component" value="Unassembled WGS sequence"/>
</dbReference>
<dbReference type="Gene3D" id="3.40.50.2300">
    <property type="match status" value="2"/>
</dbReference>
<comment type="caution">
    <text evidence="7">The sequence shown here is derived from an EMBL/GenBank/DDBJ whole genome shotgun (WGS) entry which is preliminary data.</text>
</comment>
<feature type="signal peptide" evidence="5">
    <location>
        <begin position="1"/>
        <end position="23"/>
    </location>
</feature>
<reference evidence="7 8" key="1">
    <citation type="submission" date="2019-07" db="EMBL/GenBank/DDBJ databases">
        <title>Whole genome shotgun sequence of Skermanella aerolata NBRC 106429.</title>
        <authorList>
            <person name="Hosoyama A."/>
            <person name="Uohara A."/>
            <person name="Ohji S."/>
            <person name="Ichikawa N."/>
        </authorList>
    </citation>
    <scope>NUCLEOTIDE SEQUENCE [LARGE SCALE GENOMIC DNA]</scope>
    <source>
        <strain evidence="7 8">NBRC 106429</strain>
    </source>
</reference>
<dbReference type="OrthoDB" id="9768386at2"/>
<evidence type="ECO:0000256" key="1">
    <source>
        <dbReference type="ARBA" id="ARBA00010062"/>
    </source>
</evidence>
<evidence type="ECO:0000313" key="8">
    <source>
        <dbReference type="Proteomes" id="UP000321523"/>
    </source>
</evidence>
<evidence type="ECO:0000256" key="4">
    <source>
        <dbReference type="ARBA" id="ARBA00022970"/>
    </source>
</evidence>
<keyword evidence="2" id="KW-0813">Transport</keyword>
<dbReference type="PRINTS" id="PR00337">
    <property type="entry name" value="LEUILEVALBP"/>
</dbReference>
<dbReference type="RefSeq" id="WP_044425682.1">
    <property type="nucleotide sequence ID" value="NZ_BJYZ01000002.1"/>
</dbReference>
<evidence type="ECO:0000256" key="3">
    <source>
        <dbReference type="ARBA" id="ARBA00022729"/>
    </source>
</evidence>
<evidence type="ECO:0000259" key="6">
    <source>
        <dbReference type="Pfam" id="PF13458"/>
    </source>
</evidence>
<comment type="similarity">
    <text evidence="1">Belongs to the leucine-binding protein family.</text>
</comment>
<accession>A0A512DI24</accession>
<proteinExistence type="inferred from homology"/>
<keyword evidence="8" id="KW-1185">Reference proteome</keyword>
<feature type="domain" description="Leucine-binding protein" evidence="6">
    <location>
        <begin position="25"/>
        <end position="360"/>
    </location>
</feature>
<dbReference type="CDD" id="cd06342">
    <property type="entry name" value="PBP1_ABC_LIVBP-like"/>
    <property type="match status" value="1"/>
</dbReference>
<gene>
    <name evidence="7" type="ORF">SAE02_02870</name>
</gene>
<evidence type="ECO:0000313" key="7">
    <source>
        <dbReference type="EMBL" id="GEO36139.1"/>
    </source>
</evidence>
<dbReference type="InterPro" id="IPR028081">
    <property type="entry name" value="Leu-bd"/>
</dbReference>
<keyword evidence="4" id="KW-0029">Amino-acid transport</keyword>
<dbReference type="InterPro" id="IPR028082">
    <property type="entry name" value="Peripla_BP_I"/>
</dbReference>
<dbReference type="EMBL" id="BJYZ01000002">
    <property type="protein sequence ID" value="GEO36139.1"/>
    <property type="molecule type" value="Genomic_DNA"/>
</dbReference>
<keyword evidence="3 5" id="KW-0732">Signal</keyword>
<dbReference type="InterPro" id="IPR000709">
    <property type="entry name" value="Leu_Ile_Val-bd"/>
</dbReference>
<organism evidence="7 8">
    <name type="scientific">Skermanella aerolata</name>
    <dbReference type="NCBI Taxonomy" id="393310"/>
    <lineage>
        <taxon>Bacteria</taxon>
        <taxon>Pseudomonadati</taxon>
        <taxon>Pseudomonadota</taxon>
        <taxon>Alphaproteobacteria</taxon>
        <taxon>Rhodospirillales</taxon>
        <taxon>Azospirillaceae</taxon>
        <taxon>Skermanella</taxon>
    </lineage>
</organism>